<keyword evidence="2" id="KW-1185">Reference proteome</keyword>
<name>A0AAV4WT26_CAEEX</name>
<dbReference type="AlphaFoldDB" id="A0AAV4WT26"/>
<comment type="caution">
    <text evidence="1">The sequence shown here is derived from an EMBL/GenBank/DDBJ whole genome shotgun (WGS) entry which is preliminary data.</text>
</comment>
<dbReference type="Proteomes" id="UP001054945">
    <property type="component" value="Unassembled WGS sequence"/>
</dbReference>
<gene>
    <name evidence="1" type="ORF">CEXT_199321</name>
</gene>
<protein>
    <submittedName>
        <fullName evidence="1">Uncharacterized protein</fullName>
    </submittedName>
</protein>
<dbReference type="PROSITE" id="PS51257">
    <property type="entry name" value="PROKAR_LIPOPROTEIN"/>
    <property type="match status" value="1"/>
</dbReference>
<sequence length="212" mass="24148">MGDRYDKAVNQNVFSRKLVTPHTTSLGCYFKIETGPTLDNDTVPLSRVERHFSKGRAGRVGHPLFPLCNDETTLPQGGRLRDMREERARGKNERDLRRENNSVFNLQSPVSICTEKEDVVSKVWEEKKQDSRYRIKARGFFGIWPDSRRFRGKRTATRGLKELSTTRSAGEILEPRFMGGRGACQTKASPPLFLLGACRKKGDFQNLVLETL</sequence>
<evidence type="ECO:0000313" key="2">
    <source>
        <dbReference type="Proteomes" id="UP001054945"/>
    </source>
</evidence>
<dbReference type="EMBL" id="BPLR01016659">
    <property type="protein sequence ID" value="GIY85483.1"/>
    <property type="molecule type" value="Genomic_DNA"/>
</dbReference>
<proteinExistence type="predicted"/>
<evidence type="ECO:0000313" key="1">
    <source>
        <dbReference type="EMBL" id="GIY85483.1"/>
    </source>
</evidence>
<organism evidence="1 2">
    <name type="scientific">Caerostris extrusa</name>
    <name type="common">Bark spider</name>
    <name type="synonym">Caerostris bankana</name>
    <dbReference type="NCBI Taxonomy" id="172846"/>
    <lineage>
        <taxon>Eukaryota</taxon>
        <taxon>Metazoa</taxon>
        <taxon>Ecdysozoa</taxon>
        <taxon>Arthropoda</taxon>
        <taxon>Chelicerata</taxon>
        <taxon>Arachnida</taxon>
        <taxon>Araneae</taxon>
        <taxon>Araneomorphae</taxon>
        <taxon>Entelegynae</taxon>
        <taxon>Araneoidea</taxon>
        <taxon>Araneidae</taxon>
        <taxon>Caerostris</taxon>
    </lineage>
</organism>
<accession>A0AAV4WT26</accession>
<reference evidence="1 2" key="1">
    <citation type="submission" date="2021-06" db="EMBL/GenBank/DDBJ databases">
        <title>Caerostris extrusa draft genome.</title>
        <authorList>
            <person name="Kono N."/>
            <person name="Arakawa K."/>
        </authorList>
    </citation>
    <scope>NUCLEOTIDE SEQUENCE [LARGE SCALE GENOMIC DNA]</scope>
</reference>